<dbReference type="EMBL" id="JABEBT010000090">
    <property type="protein sequence ID" value="KAF7632913.1"/>
    <property type="molecule type" value="Genomic_DNA"/>
</dbReference>
<keyword evidence="1" id="KW-0472">Membrane</keyword>
<organism evidence="2 3">
    <name type="scientific">Meloidogyne graminicola</name>
    <dbReference type="NCBI Taxonomy" id="189291"/>
    <lineage>
        <taxon>Eukaryota</taxon>
        <taxon>Metazoa</taxon>
        <taxon>Ecdysozoa</taxon>
        <taxon>Nematoda</taxon>
        <taxon>Chromadorea</taxon>
        <taxon>Rhabditida</taxon>
        <taxon>Tylenchina</taxon>
        <taxon>Tylenchomorpha</taxon>
        <taxon>Tylenchoidea</taxon>
        <taxon>Meloidogynidae</taxon>
        <taxon>Meloidogyninae</taxon>
        <taxon>Meloidogyne</taxon>
    </lineage>
</organism>
<feature type="transmembrane region" description="Helical" evidence="1">
    <location>
        <begin position="6"/>
        <end position="25"/>
    </location>
</feature>
<evidence type="ECO:0000313" key="3">
    <source>
        <dbReference type="Proteomes" id="UP000605970"/>
    </source>
</evidence>
<protein>
    <submittedName>
        <fullName evidence="2">FLP16</fullName>
    </submittedName>
</protein>
<reference evidence="2" key="1">
    <citation type="journal article" date="2020" name="Ecol. Evol.">
        <title>Genome structure and content of the rice root-knot nematode (Meloidogyne graminicola).</title>
        <authorList>
            <person name="Phan N.T."/>
            <person name="Danchin E.G.J."/>
            <person name="Klopp C."/>
            <person name="Perfus-Barbeoch L."/>
            <person name="Kozlowski D.K."/>
            <person name="Koutsovoulos G.D."/>
            <person name="Lopez-Roques C."/>
            <person name="Bouchez O."/>
            <person name="Zahm M."/>
            <person name="Besnard G."/>
            <person name="Bellafiore S."/>
        </authorList>
    </citation>
    <scope>NUCLEOTIDE SEQUENCE</scope>
    <source>
        <strain evidence="2">VN-18</strain>
    </source>
</reference>
<accession>A0A8S9ZHV8</accession>
<keyword evidence="1" id="KW-0812">Transmembrane</keyword>
<comment type="caution">
    <text evidence="2">The sequence shown here is derived from an EMBL/GenBank/DDBJ whole genome shotgun (WGS) entry which is preliminary data.</text>
</comment>
<dbReference type="OrthoDB" id="5813613at2759"/>
<evidence type="ECO:0000256" key="1">
    <source>
        <dbReference type="SAM" id="Phobius"/>
    </source>
</evidence>
<name>A0A8S9ZHV8_9BILA</name>
<proteinExistence type="predicted"/>
<gene>
    <name evidence="2" type="ORF">Mgra_00007692</name>
</gene>
<dbReference type="AlphaFoldDB" id="A0A8S9ZHV8"/>
<keyword evidence="1" id="KW-1133">Transmembrane helix</keyword>
<sequence length="135" mass="16590">MSTLKQLYLNIQLLFFILSINFFSIKGKKENKINEIERQKDQFINDLIRQKLFSRQQNFLYNPYFNFELPKEQQQIEDKDYYFPLEGKDKRAQTFVRFGKRGQTFVRFGKRAQTFVRFGKDLQHQQNLLREYKQQ</sequence>
<keyword evidence="3" id="KW-1185">Reference proteome</keyword>
<evidence type="ECO:0000313" key="2">
    <source>
        <dbReference type="EMBL" id="KAF7632913.1"/>
    </source>
</evidence>
<dbReference type="Proteomes" id="UP000605970">
    <property type="component" value="Unassembled WGS sequence"/>
</dbReference>